<protein>
    <recommendedName>
        <fullName evidence="4">dCTP pyrophosphatase 1</fullName>
    </recommendedName>
</protein>
<dbReference type="STRING" id="137246.A0A401TS59"/>
<dbReference type="GO" id="GO:0006253">
    <property type="term" value="P:dCTP catabolic process"/>
    <property type="evidence" value="ECO:0007669"/>
    <property type="project" value="TreeGrafter"/>
</dbReference>
<evidence type="ECO:0000313" key="2">
    <source>
        <dbReference type="EMBL" id="GCC45453.1"/>
    </source>
</evidence>
<accession>A0A401TS59</accession>
<evidence type="ECO:0008006" key="4">
    <source>
        <dbReference type="Google" id="ProtNLM"/>
    </source>
</evidence>
<evidence type="ECO:0000256" key="1">
    <source>
        <dbReference type="SAM" id="MobiDB-lite"/>
    </source>
</evidence>
<reference evidence="2 3" key="1">
    <citation type="journal article" date="2018" name="Nat. Ecol. Evol.">
        <title>Shark genomes provide insights into elasmobranch evolution and the origin of vertebrates.</title>
        <authorList>
            <person name="Hara Y"/>
            <person name="Yamaguchi K"/>
            <person name="Onimaru K"/>
            <person name="Kadota M"/>
            <person name="Koyanagi M"/>
            <person name="Keeley SD"/>
            <person name="Tatsumi K"/>
            <person name="Tanaka K"/>
            <person name="Motone F"/>
            <person name="Kageyama Y"/>
            <person name="Nozu R"/>
            <person name="Adachi N"/>
            <person name="Nishimura O"/>
            <person name="Nakagawa R"/>
            <person name="Tanegashima C"/>
            <person name="Kiyatake I"/>
            <person name="Matsumoto R"/>
            <person name="Murakumo K"/>
            <person name="Nishida K"/>
            <person name="Terakita A"/>
            <person name="Kuratani S"/>
            <person name="Sato K"/>
            <person name="Hyodo S Kuraku.S."/>
        </authorList>
    </citation>
    <scope>NUCLEOTIDE SEQUENCE [LARGE SCALE GENOMIC DNA]</scope>
</reference>
<dbReference type="OMA" id="YAEAGCP"/>
<name>A0A401TS59_CHIPU</name>
<dbReference type="Gene3D" id="1.10.287.1080">
    <property type="entry name" value="MazG-like"/>
    <property type="match status" value="1"/>
</dbReference>
<dbReference type="InterPro" id="IPR052555">
    <property type="entry name" value="dCTP_Pyrophosphatase"/>
</dbReference>
<feature type="region of interest" description="Disordered" evidence="1">
    <location>
        <begin position="86"/>
        <end position="123"/>
    </location>
</feature>
<dbReference type="GO" id="GO:0042262">
    <property type="term" value="P:DNA protection"/>
    <property type="evidence" value="ECO:0007669"/>
    <property type="project" value="TreeGrafter"/>
</dbReference>
<feature type="non-terminal residue" evidence="2">
    <location>
        <position position="1"/>
    </location>
</feature>
<dbReference type="Proteomes" id="UP000287033">
    <property type="component" value="Unassembled WGS sequence"/>
</dbReference>
<dbReference type="AlphaFoldDB" id="A0A401TS59"/>
<dbReference type="SUPFAM" id="SSF101386">
    <property type="entry name" value="all-alpha NTP pyrophosphatases"/>
    <property type="match status" value="1"/>
</dbReference>
<keyword evidence="3" id="KW-1185">Reference proteome</keyword>
<dbReference type="Pfam" id="PF12643">
    <property type="entry name" value="MazG-like"/>
    <property type="match status" value="1"/>
</dbReference>
<dbReference type="EMBL" id="BEZZ01151123">
    <property type="protein sequence ID" value="GCC45453.1"/>
    <property type="molecule type" value="Genomic_DNA"/>
</dbReference>
<dbReference type="GO" id="GO:0047840">
    <property type="term" value="F:dCTP diphosphatase activity"/>
    <property type="evidence" value="ECO:0007669"/>
    <property type="project" value="TreeGrafter"/>
</dbReference>
<gene>
    <name evidence="2" type="ORF">chiPu_0029216</name>
</gene>
<dbReference type="InterPro" id="IPR025984">
    <property type="entry name" value="DCTPP"/>
</dbReference>
<dbReference type="OrthoDB" id="411123at2759"/>
<sequence length="123" mass="13407">VQVPLTSHCTSDSLSLSLSLSYPPSPDSQWRGEVKAGLPDWSEPERAALSDELSDVLIYLVRLAEKCNVDLPRAVLRKMELNRRKYPADQVRGSSRKYTEYAEAGCPSAGGAATPDNSPSATR</sequence>
<organism evidence="2 3">
    <name type="scientific">Chiloscyllium punctatum</name>
    <name type="common">Brownbanded bambooshark</name>
    <name type="synonym">Hemiscyllium punctatum</name>
    <dbReference type="NCBI Taxonomy" id="137246"/>
    <lineage>
        <taxon>Eukaryota</taxon>
        <taxon>Metazoa</taxon>
        <taxon>Chordata</taxon>
        <taxon>Craniata</taxon>
        <taxon>Vertebrata</taxon>
        <taxon>Chondrichthyes</taxon>
        <taxon>Elasmobranchii</taxon>
        <taxon>Galeomorphii</taxon>
        <taxon>Galeoidea</taxon>
        <taxon>Orectolobiformes</taxon>
        <taxon>Hemiscylliidae</taxon>
        <taxon>Chiloscyllium</taxon>
    </lineage>
</organism>
<comment type="caution">
    <text evidence="2">The sequence shown here is derived from an EMBL/GenBank/DDBJ whole genome shotgun (WGS) entry which is preliminary data.</text>
</comment>
<evidence type="ECO:0000313" key="3">
    <source>
        <dbReference type="Proteomes" id="UP000287033"/>
    </source>
</evidence>
<dbReference type="PANTHER" id="PTHR46523">
    <property type="entry name" value="DCTP PYROPHOSPHATASE 1"/>
    <property type="match status" value="1"/>
</dbReference>
<proteinExistence type="predicted"/>
<dbReference type="PANTHER" id="PTHR46523:SF1">
    <property type="entry name" value="DCTP PYROPHOSPHATASE 1"/>
    <property type="match status" value="1"/>
</dbReference>
<dbReference type="GO" id="GO:0005829">
    <property type="term" value="C:cytosol"/>
    <property type="evidence" value="ECO:0007669"/>
    <property type="project" value="TreeGrafter"/>
</dbReference>